<dbReference type="GO" id="GO:0005524">
    <property type="term" value="F:ATP binding"/>
    <property type="evidence" value="ECO:0007669"/>
    <property type="project" value="UniProtKB-KW"/>
</dbReference>
<dbReference type="Pfam" id="PF00005">
    <property type="entry name" value="ABC_tran"/>
    <property type="match status" value="2"/>
</dbReference>
<feature type="transmembrane region" description="Helical" evidence="11">
    <location>
        <begin position="27"/>
        <end position="48"/>
    </location>
</feature>
<evidence type="ECO:0000256" key="1">
    <source>
        <dbReference type="ARBA" id="ARBA00004141"/>
    </source>
</evidence>
<dbReference type="CDD" id="cd18604">
    <property type="entry name" value="ABC_6TM_VMR1_D2_like"/>
    <property type="match status" value="1"/>
</dbReference>
<evidence type="ECO:0000259" key="12">
    <source>
        <dbReference type="PROSITE" id="PS50893"/>
    </source>
</evidence>
<keyword evidence="9" id="KW-0325">Glycoprotein</keyword>
<feature type="region of interest" description="Disordered" evidence="10">
    <location>
        <begin position="1328"/>
        <end position="1348"/>
    </location>
</feature>
<feature type="domain" description="ABC transmembrane type-1" evidence="13">
    <location>
        <begin position="154"/>
        <end position="462"/>
    </location>
</feature>
<feature type="transmembrane region" description="Helical" evidence="11">
    <location>
        <begin position="191"/>
        <end position="214"/>
    </location>
</feature>
<dbReference type="InterPro" id="IPR003439">
    <property type="entry name" value="ABC_transporter-like_ATP-bd"/>
</dbReference>
<evidence type="ECO:0000256" key="5">
    <source>
        <dbReference type="ARBA" id="ARBA00022741"/>
    </source>
</evidence>
<dbReference type="Gene3D" id="1.20.1560.10">
    <property type="entry name" value="ABC transporter type 1, transmembrane domain"/>
    <property type="match status" value="2"/>
</dbReference>
<keyword evidence="3 11" id="KW-0812">Transmembrane</keyword>
<dbReference type="GO" id="GO:0016887">
    <property type="term" value="F:ATP hydrolysis activity"/>
    <property type="evidence" value="ECO:0007669"/>
    <property type="project" value="InterPro"/>
</dbReference>
<dbReference type="Proteomes" id="UP000654370">
    <property type="component" value="Unassembled WGS sequence"/>
</dbReference>
<protein>
    <recommendedName>
        <fullName evidence="16">P-loop containing nucleoside triphosphate hydrolase protein</fullName>
    </recommendedName>
</protein>
<feature type="transmembrane region" description="Helical" evidence="11">
    <location>
        <begin position="1030"/>
        <end position="1049"/>
    </location>
</feature>
<dbReference type="SMART" id="SM00382">
    <property type="entry name" value="AAA"/>
    <property type="match status" value="2"/>
</dbReference>
<feature type="region of interest" description="Disordered" evidence="10">
    <location>
        <begin position="774"/>
        <end position="803"/>
    </location>
</feature>
<dbReference type="OrthoDB" id="6500128at2759"/>
<dbReference type="SUPFAM" id="SSF90123">
    <property type="entry name" value="ABC transporter transmembrane region"/>
    <property type="match status" value="2"/>
</dbReference>
<dbReference type="PANTHER" id="PTHR24223">
    <property type="entry name" value="ATP-BINDING CASSETTE SUB-FAMILY C"/>
    <property type="match status" value="1"/>
</dbReference>
<dbReference type="PROSITE" id="PS50929">
    <property type="entry name" value="ABC_TM1F"/>
    <property type="match status" value="2"/>
</dbReference>
<dbReference type="InterPro" id="IPR011527">
    <property type="entry name" value="ABC1_TM_dom"/>
</dbReference>
<dbReference type="InterPro" id="IPR027417">
    <property type="entry name" value="P-loop_NTPase"/>
</dbReference>
<dbReference type="InterPro" id="IPR036640">
    <property type="entry name" value="ABC1_TM_sf"/>
</dbReference>
<dbReference type="Pfam" id="PF00664">
    <property type="entry name" value="ABC_membrane"/>
    <property type="match status" value="2"/>
</dbReference>
<reference evidence="14" key="1">
    <citation type="submission" date="2020-12" db="EMBL/GenBank/DDBJ databases">
        <title>Metabolic potential, ecology and presence of endohyphal bacteria is reflected in genomic diversity of Mucoromycotina.</title>
        <authorList>
            <person name="Muszewska A."/>
            <person name="Okrasinska A."/>
            <person name="Steczkiewicz K."/>
            <person name="Drgas O."/>
            <person name="Orlowska M."/>
            <person name="Perlinska-Lenart U."/>
            <person name="Aleksandrzak-Piekarczyk T."/>
            <person name="Szatraj K."/>
            <person name="Zielenkiewicz U."/>
            <person name="Pilsyk S."/>
            <person name="Malc E."/>
            <person name="Mieczkowski P."/>
            <person name="Kruszewska J.S."/>
            <person name="Biernat P."/>
            <person name="Pawlowska J."/>
        </authorList>
    </citation>
    <scope>NUCLEOTIDE SEQUENCE</scope>
    <source>
        <strain evidence="14">WA0000067209</strain>
    </source>
</reference>
<feature type="transmembrane region" description="Helical" evidence="11">
    <location>
        <begin position="293"/>
        <end position="315"/>
    </location>
</feature>
<evidence type="ECO:0000313" key="15">
    <source>
        <dbReference type="Proteomes" id="UP000654370"/>
    </source>
</evidence>
<evidence type="ECO:0000256" key="8">
    <source>
        <dbReference type="ARBA" id="ARBA00023136"/>
    </source>
</evidence>
<dbReference type="SUPFAM" id="SSF52540">
    <property type="entry name" value="P-loop containing nucleoside triphosphate hydrolases"/>
    <property type="match status" value="2"/>
</dbReference>
<keyword evidence="4" id="KW-0677">Repeat</keyword>
<evidence type="ECO:0000256" key="2">
    <source>
        <dbReference type="ARBA" id="ARBA00022448"/>
    </source>
</evidence>
<keyword evidence="6" id="KW-0067">ATP-binding</keyword>
<evidence type="ECO:0000256" key="7">
    <source>
        <dbReference type="ARBA" id="ARBA00022989"/>
    </source>
</evidence>
<accession>A0A8H7PWK4</accession>
<dbReference type="GO" id="GO:0140359">
    <property type="term" value="F:ABC-type transporter activity"/>
    <property type="evidence" value="ECO:0007669"/>
    <property type="project" value="InterPro"/>
</dbReference>
<keyword evidence="15" id="KW-1185">Reference proteome</keyword>
<feature type="transmembrane region" description="Helical" evidence="11">
    <location>
        <begin position="929"/>
        <end position="951"/>
    </location>
</feature>
<feature type="domain" description="ABC transporter" evidence="12">
    <location>
        <begin position="1212"/>
        <end position="1466"/>
    </location>
</feature>
<dbReference type="InterPro" id="IPR017871">
    <property type="entry name" value="ABC_transporter-like_CS"/>
</dbReference>
<evidence type="ECO:0000256" key="3">
    <source>
        <dbReference type="ARBA" id="ARBA00022692"/>
    </source>
</evidence>
<evidence type="ECO:0000256" key="9">
    <source>
        <dbReference type="ARBA" id="ARBA00023180"/>
    </source>
</evidence>
<feature type="domain" description="ABC transporter" evidence="12">
    <location>
        <begin position="520"/>
        <end position="758"/>
    </location>
</feature>
<dbReference type="FunFam" id="3.40.50.300:FF:000565">
    <property type="entry name" value="ABC bile acid transporter"/>
    <property type="match status" value="1"/>
</dbReference>
<dbReference type="EMBL" id="JAEPQZ010000005">
    <property type="protein sequence ID" value="KAG2181050.1"/>
    <property type="molecule type" value="Genomic_DNA"/>
</dbReference>
<evidence type="ECO:0000259" key="13">
    <source>
        <dbReference type="PROSITE" id="PS50929"/>
    </source>
</evidence>
<gene>
    <name evidence="14" type="ORF">INT43_008632</name>
</gene>
<organism evidence="14 15">
    <name type="scientific">Mortierella isabellina</name>
    <name type="common">Filamentous fungus</name>
    <name type="synonym">Umbelopsis isabellina</name>
    <dbReference type="NCBI Taxonomy" id="91625"/>
    <lineage>
        <taxon>Eukaryota</taxon>
        <taxon>Fungi</taxon>
        <taxon>Fungi incertae sedis</taxon>
        <taxon>Mucoromycota</taxon>
        <taxon>Mucoromycotina</taxon>
        <taxon>Umbelopsidomycetes</taxon>
        <taxon>Umbelopsidales</taxon>
        <taxon>Umbelopsidaceae</taxon>
        <taxon>Umbelopsis</taxon>
    </lineage>
</organism>
<keyword evidence="8 11" id="KW-0472">Membrane</keyword>
<dbReference type="GO" id="GO:0000329">
    <property type="term" value="C:fungal-type vacuole membrane"/>
    <property type="evidence" value="ECO:0007669"/>
    <property type="project" value="TreeGrafter"/>
</dbReference>
<dbReference type="PANTHER" id="PTHR24223:SF353">
    <property type="entry name" value="ABC TRANSPORTER ATP-BINDING PROTEIN_PERMEASE VMR1-RELATED"/>
    <property type="match status" value="1"/>
</dbReference>
<dbReference type="PROSITE" id="PS00211">
    <property type="entry name" value="ABC_TRANSPORTER_1"/>
    <property type="match status" value="2"/>
</dbReference>
<name>A0A8H7PWK4_MORIS</name>
<dbReference type="PROSITE" id="PS50893">
    <property type="entry name" value="ABC_TRANSPORTER_2"/>
    <property type="match status" value="2"/>
</dbReference>
<feature type="transmembrane region" description="Helical" evidence="11">
    <location>
        <begin position="1120"/>
        <end position="1138"/>
    </location>
</feature>
<dbReference type="InterPro" id="IPR050173">
    <property type="entry name" value="ABC_transporter_C-like"/>
</dbReference>
<feature type="domain" description="ABC transmembrane type-1" evidence="13">
    <location>
        <begin position="838"/>
        <end position="1173"/>
    </location>
</feature>
<keyword evidence="2" id="KW-0813">Transport</keyword>
<sequence length="1487" mass="167187">MVTSGLHFRQVLYDYLHQNSPSNQDKLILSISGVIPFCINLLLTIIVWNTPFDLDWQPVIDTGLGYCSEDREASGEITASAIRQLYYAWMTPLVKLGGEKTLELHDLAELAPTNRSYAVWNIFSRKRFAKSGKERSLGMRVFLGNSTDLVQQGVFAFLDIFFNYLPPYFLQKLLQYLQDTADVPNRDLEPAYVYVFGMVATLLMRSIFVNRVFFFARRMQMRVSAQVNSQVYAKSLKRKDTSGIVDQETADAMKKGGREDDTKKEKGKDKDANKVGTGVGKITNLMAIDTPRIGYIVGFIYLAYTMPFSILIALYYLYNLMGWSCFVGMAVMIITMPLNTLVQKQYTKVQERLMTARDRRVTLMNEVGHRLFASWEKSITDNIMEARRVELRRLVSMFCVNAAFVVLWMSAPLMVTVVSFFSFTVLQKEALTPAIVFTGITLFERLRFPLSVLPDILMDLVSAKVSLRRINSFLDEDEVPHTNNFEGLNDAHVPHRVISDEDSKKIGFENATFKWHTDTTHSETVNEDAVASFFLRDLDVMFPLGELSIVCGSTGSGKTSLLLALLGEMDLEAGNVYLPRSSGNNESLDPNILSECGVAYVAQTAWLQHQSLQENILFGLPYDEERYKKVIFACALQRDLEILDDGDQTEIGEQGVTLSGGQKQRVALARAVYSRARHILLDDVLSAVDSHTAKHIYRHCLRGELMQGRTRIMVTHHVRLCSGAAKYLVKMDNGRIALHGKVDDVLKSEYLYDVVGDEGTEFVEDDEEAIENATADSATSTVVDPDSSAEDGPAGTSNAKKKGALHTLIQSEGRSRGRVKSMIYKMYINASGGPMYWLLLVLLLICVRAFSVGESLWLKKWAEAYASNDTETVNNAMINYMQFQEKDSGYQNYFSTILQTPTNLIFWKNDFANGTLYQFSENESVNLTYYLGIFLLIDLGGVMVTLVRVFVQYYGSLKASRILYKQLLDKVLRAPIRFFDTTPVGRIMNRFAKDFEVVDTGLTSRLGAVVQNTIGCLSVFVVIFSVTPAFLLAAVIICGLFYSVAAMYIRCSRELKRLDSITRSPVYSHFGETLMGLSTIRAFGAEYRFMTDNLKKIDGNIRPFWFLWGGNRWLSVRADFIGALIAMVAGVLLLYRLSVGSLEAGLAGLSLSWALQFVPQVNWLVRNYTQVEMDLNSVERIQEYLELDEEPPTIITNSRPSAAWPTEGKLSIKNLHIRYASDLETVLRGLTFETKPREKIGVVGRTGSGKSTLAMSLFRFVDPVEGSIEIDGVDITTIGTEDLRSRLTIIPQDPILFSGTIRSNLDPFNIHDDAAVFESLERVHLFKDSGTSTPNEVDETSSSETPVEENNVTVFKNLDSPVSEGGGNFSQGQRQLLCLARALLRNSKIIVMDEATASVDFATDHKIQTTIQEEFNNSTLLTIAHRLRTIIQYDRVLVLDHGQVLEYDTPHNLLQNEDSVFRDMCVKSGEIEILMQMAQEKHEQDAN</sequence>
<proteinExistence type="predicted"/>
<feature type="transmembrane region" description="Helical" evidence="11">
    <location>
        <begin position="394"/>
        <end position="424"/>
    </location>
</feature>
<dbReference type="FunFam" id="3.40.50.300:FF:000825">
    <property type="entry name" value="ABC bile acid transporter"/>
    <property type="match status" value="1"/>
</dbReference>
<dbReference type="InterPro" id="IPR003593">
    <property type="entry name" value="AAA+_ATPase"/>
</dbReference>
<keyword evidence="5" id="KW-0547">Nucleotide-binding</keyword>
<evidence type="ECO:0000256" key="11">
    <source>
        <dbReference type="SAM" id="Phobius"/>
    </source>
</evidence>
<feature type="compositionally biased region" description="Basic and acidic residues" evidence="10">
    <location>
        <begin position="251"/>
        <end position="271"/>
    </location>
</feature>
<dbReference type="CDD" id="cd03250">
    <property type="entry name" value="ABCC_MRP_domain1"/>
    <property type="match status" value="1"/>
</dbReference>
<comment type="subcellular location">
    <subcellularLocation>
        <location evidence="1">Membrane</location>
        <topology evidence="1">Multi-pass membrane protein</topology>
    </subcellularLocation>
</comment>
<feature type="transmembrane region" description="Helical" evidence="11">
    <location>
        <begin position="321"/>
        <end position="342"/>
    </location>
</feature>
<evidence type="ECO:0000256" key="6">
    <source>
        <dbReference type="ARBA" id="ARBA00022840"/>
    </source>
</evidence>
<feature type="region of interest" description="Disordered" evidence="10">
    <location>
        <begin position="249"/>
        <end position="271"/>
    </location>
</feature>
<feature type="transmembrane region" description="Helical" evidence="11">
    <location>
        <begin position="826"/>
        <end position="850"/>
    </location>
</feature>
<keyword evidence="7 11" id="KW-1133">Transmembrane helix</keyword>
<dbReference type="CDD" id="cd18596">
    <property type="entry name" value="ABC_6TM_VMR1_D1_like"/>
    <property type="match status" value="1"/>
</dbReference>
<evidence type="ECO:0000256" key="4">
    <source>
        <dbReference type="ARBA" id="ARBA00022737"/>
    </source>
</evidence>
<dbReference type="CDD" id="cd03244">
    <property type="entry name" value="ABCC_MRP_domain2"/>
    <property type="match status" value="1"/>
</dbReference>
<evidence type="ECO:0000256" key="10">
    <source>
        <dbReference type="SAM" id="MobiDB-lite"/>
    </source>
</evidence>
<dbReference type="Gene3D" id="3.40.50.300">
    <property type="entry name" value="P-loop containing nucleotide triphosphate hydrolases"/>
    <property type="match status" value="2"/>
</dbReference>
<evidence type="ECO:0000313" key="14">
    <source>
        <dbReference type="EMBL" id="KAG2181050.1"/>
    </source>
</evidence>
<evidence type="ECO:0008006" key="16">
    <source>
        <dbReference type="Google" id="ProtNLM"/>
    </source>
</evidence>
<comment type="caution">
    <text evidence="14">The sequence shown here is derived from an EMBL/GenBank/DDBJ whole genome shotgun (WGS) entry which is preliminary data.</text>
</comment>